<reference evidence="9" key="2">
    <citation type="submission" date="2021-09" db="EMBL/GenBank/DDBJ databases">
        <authorList>
            <person name="Gilroy R."/>
        </authorList>
    </citation>
    <scope>NUCLEOTIDE SEQUENCE</scope>
    <source>
        <strain evidence="9">CHK121-7720</strain>
    </source>
</reference>
<dbReference type="InterPro" id="IPR005899">
    <property type="entry name" value="Na_pump_deCOase"/>
</dbReference>
<organism evidence="9 10">
    <name type="scientific">Barnesiella viscericola</name>
    <dbReference type="NCBI Taxonomy" id="397865"/>
    <lineage>
        <taxon>Bacteria</taxon>
        <taxon>Pseudomonadati</taxon>
        <taxon>Bacteroidota</taxon>
        <taxon>Bacteroidia</taxon>
        <taxon>Bacteroidales</taxon>
        <taxon>Barnesiellaceae</taxon>
        <taxon>Barnesiella</taxon>
    </lineage>
</organism>
<dbReference type="PROSITE" id="PS51841">
    <property type="entry name" value="LTD"/>
    <property type="match status" value="1"/>
</dbReference>
<proteinExistence type="predicted"/>
<feature type="chain" id="PRO_5037127740" evidence="7">
    <location>
        <begin position="22"/>
        <end position="304"/>
    </location>
</feature>
<dbReference type="GO" id="GO:0036376">
    <property type="term" value="P:sodium ion export across plasma membrane"/>
    <property type="evidence" value="ECO:0007669"/>
    <property type="project" value="InterPro"/>
</dbReference>
<feature type="transmembrane region" description="Helical" evidence="6">
    <location>
        <begin position="194"/>
        <end position="220"/>
    </location>
</feature>
<keyword evidence="7" id="KW-0732">Signal</keyword>
<dbReference type="InterPro" id="IPR036415">
    <property type="entry name" value="Lamin_tail_dom_sf"/>
</dbReference>
<keyword evidence="2" id="KW-1003">Cell membrane</keyword>
<reference evidence="9" key="1">
    <citation type="journal article" date="2021" name="PeerJ">
        <title>Extensive microbial diversity within the chicken gut microbiome revealed by metagenomics and culture.</title>
        <authorList>
            <person name="Gilroy R."/>
            <person name="Ravi A."/>
            <person name="Getino M."/>
            <person name="Pursley I."/>
            <person name="Horton D.L."/>
            <person name="Alikhan N.F."/>
            <person name="Baker D."/>
            <person name="Gharbi K."/>
            <person name="Hall N."/>
            <person name="Watson M."/>
            <person name="Adriaenssens E.M."/>
            <person name="Foster-Nyarko E."/>
            <person name="Jarju S."/>
            <person name="Secka A."/>
            <person name="Antonio M."/>
            <person name="Oren A."/>
            <person name="Chaudhuri R.R."/>
            <person name="La Ragione R."/>
            <person name="Hildebrand F."/>
            <person name="Pallen M.J."/>
        </authorList>
    </citation>
    <scope>NUCLEOTIDE SEQUENCE</scope>
    <source>
        <strain evidence="9">CHK121-7720</strain>
    </source>
</reference>
<feature type="signal peptide" evidence="7">
    <location>
        <begin position="1"/>
        <end position="21"/>
    </location>
</feature>
<evidence type="ECO:0000256" key="2">
    <source>
        <dbReference type="ARBA" id="ARBA00022475"/>
    </source>
</evidence>
<dbReference type="Pfam" id="PF04277">
    <property type="entry name" value="OAD_gamma"/>
    <property type="match status" value="1"/>
</dbReference>
<dbReference type="AlphaFoldDB" id="A0A921SUL6"/>
<evidence type="ECO:0000313" key="9">
    <source>
        <dbReference type="EMBL" id="HJG88821.1"/>
    </source>
</evidence>
<dbReference type="GO" id="GO:0015081">
    <property type="term" value="F:sodium ion transmembrane transporter activity"/>
    <property type="evidence" value="ECO:0007669"/>
    <property type="project" value="InterPro"/>
</dbReference>
<dbReference type="GO" id="GO:0005886">
    <property type="term" value="C:plasma membrane"/>
    <property type="evidence" value="ECO:0007669"/>
    <property type="project" value="UniProtKB-SubCell"/>
</dbReference>
<dbReference type="EMBL" id="DYUD01000015">
    <property type="protein sequence ID" value="HJG88821.1"/>
    <property type="molecule type" value="Genomic_DNA"/>
</dbReference>
<evidence type="ECO:0000256" key="1">
    <source>
        <dbReference type="ARBA" id="ARBA00004236"/>
    </source>
</evidence>
<comment type="caution">
    <text evidence="9">The sequence shown here is derived from an EMBL/GenBank/DDBJ whole genome shotgun (WGS) entry which is preliminary data.</text>
</comment>
<gene>
    <name evidence="9" type="ORF">K8U91_05005</name>
</gene>
<evidence type="ECO:0000259" key="8">
    <source>
        <dbReference type="PROSITE" id="PS51841"/>
    </source>
</evidence>
<comment type="subcellular location">
    <subcellularLocation>
        <location evidence="1">Cell membrane</location>
    </subcellularLocation>
</comment>
<sequence>MNKKFLGIFLFAAFMVSSVWAQGRKGLRINEVLVTNENNYQDDYGCQSAWIEIFNTTFGTVDVRSCYLTNDKNNPKKYPIPKGDVLTEMPPRQHVLFWADGKPNRGTFHVNFTLDPDKDNWIGLYDSNGRDLIDSVTVPAGIPTDHSYARYEDGVGYWVIKGGNEQSGYVTPSTNNITLDKNVKIDMFTEHDPFGVGMAIMAMAIVFAGLLLLYLLFRLIGQISVLIKKRNAMRVHGISDKEEAKEKGFGREAGEVYAAIAMALYQHLEAHDVEDTILTINKVKKAYSPWNSKIYSLREIPSKK</sequence>
<dbReference type="Proteomes" id="UP000757103">
    <property type="component" value="Unassembled WGS sequence"/>
</dbReference>
<keyword evidence="3 6" id="KW-0812">Transmembrane</keyword>
<dbReference type="InterPro" id="IPR001322">
    <property type="entry name" value="Lamin_tail_dom"/>
</dbReference>
<evidence type="ECO:0000256" key="6">
    <source>
        <dbReference type="SAM" id="Phobius"/>
    </source>
</evidence>
<feature type="domain" description="LTD" evidence="8">
    <location>
        <begin position="13"/>
        <end position="140"/>
    </location>
</feature>
<name>A0A921SUL6_9BACT</name>
<keyword evidence="5 6" id="KW-0472">Membrane</keyword>
<accession>A0A921SUL6</accession>
<evidence type="ECO:0000256" key="4">
    <source>
        <dbReference type="ARBA" id="ARBA00022989"/>
    </source>
</evidence>
<dbReference type="SUPFAM" id="SSF74853">
    <property type="entry name" value="Lamin A/C globular tail domain"/>
    <property type="match status" value="1"/>
</dbReference>
<evidence type="ECO:0000256" key="3">
    <source>
        <dbReference type="ARBA" id="ARBA00022692"/>
    </source>
</evidence>
<evidence type="ECO:0000256" key="5">
    <source>
        <dbReference type="ARBA" id="ARBA00023136"/>
    </source>
</evidence>
<evidence type="ECO:0000313" key="10">
    <source>
        <dbReference type="Proteomes" id="UP000757103"/>
    </source>
</evidence>
<evidence type="ECO:0000256" key="7">
    <source>
        <dbReference type="SAM" id="SignalP"/>
    </source>
</evidence>
<dbReference type="RefSeq" id="WP_273305855.1">
    <property type="nucleotide sequence ID" value="NZ_DYUD01000015.1"/>
</dbReference>
<dbReference type="Pfam" id="PF00932">
    <property type="entry name" value="LTD"/>
    <property type="match status" value="1"/>
</dbReference>
<keyword evidence="4 6" id="KW-1133">Transmembrane helix</keyword>
<protein>
    <submittedName>
        <fullName evidence="9">Lamin tail domain-containing protein</fullName>
    </submittedName>
</protein>